<dbReference type="EMBL" id="KV878974">
    <property type="protein sequence ID" value="OJK01410.1"/>
    <property type="molecule type" value="Genomic_DNA"/>
</dbReference>
<evidence type="ECO:0000313" key="11">
    <source>
        <dbReference type="Proteomes" id="UP000184546"/>
    </source>
</evidence>
<dbReference type="SUPFAM" id="SSF48264">
    <property type="entry name" value="Cytochrome P450"/>
    <property type="match status" value="1"/>
</dbReference>
<accession>A0A1L9WYV9</accession>
<keyword evidence="4 8" id="KW-0479">Metal-binding</keyword>
<dbReference type="AlphaFoldDB" id="A0A1L9WYV9"/>
<sequence>MLHILEVLATLVGAYLVKVILTRRKPPAPLPPGPRQKPLIGNLLDLPPTGGQDWVHWFKFKELYGEQPRRERREEQLTTCAGPISSVQVLGETFIIINDAQIAVELLEKRSAIHSSRPQGQFNHLSGYNEVTSAMAYTDTLRIHRKLFHKQIGSVNSVARYNNFQEAEVGRFMLRSLEAPQDLIPHIRKLAGGVILKVAYGYNIERDGEDPLVEIANDSVEKFVRSITPGMWLVDFIPALKHIPSWFPGGGFQQAVKEFRVAADNLSAKPYAFVLDQMSRNAHAPSFLSGLFEKNGIPEPGSEQETTFKWTAATLYGGGADTTVSTLTSFFLALALFPEVQKKAQEEIDRVVGTSRLPGFADRENLPYIEAVVKEAFRWHPVVPMGVVHQSMEEDTWGRYHIPKGSQILSNIWAFLHDPATYPEPGTFKPERFIASANHTPERNPHFLAFGFGRRVCPGRTIADATAYLTIAQSLAVFNFSKPIKDGKEVDLKPQFLPGVISHPAPYEISIKPRSEQHEALIRAVEVNYPWEKSHAEELHRVVS</sequence>
<dbReference type="InterPro" id="IPR036396">
    <property type="entry name" value="Cyt_P450_sf"/>
</dbReference>
<evidence type="ECO:0000256" key="9">
    <source>
        <dbReference type="RuleBase" id="RU000461"/>
    </source>
</evidence>
<evidence type="ECO:0000313" key="10">
    <source>
        <dbReference type="EMBL" id="OJK01410.1"/>
    </source>
</evidence>
<feature type="binding site" description="axial binding residue" evidence="8">
    <location>
        <position position="457"/>
    </location>
    <ligand>
        <name>heme</name>
        <dbReference type="ChEBI" id="CHEBI:30413"/>
    </ligand>
    <ligandPart>
        <name>Fe</name>
        <dbReference type="ChEBI" id="CHEBI:18248"/>
    </ligandPart>
</feature>
<dbReference type="InterPro" id="IPR017972">
    <property type="entry name" value="Cyt_P450_CS"/>
</dbReference>
<keyword evidence="3 8" id="KW-0349">Heme</keyword>
<evidence type="ECO:0000256" key="5">
    <source>
        <dbReference type="ARBA" id="ARBA00023002"/>
    </source>
</evidence>
<dbReference type="InterPro" id="IPR050364">
    <property type="entry name" value="Cytochrome_P450_fung"/>
</dbReference>
<dbReference type="Gene3D" id="1.10.630.10">
    <property type="entry name" value="Cytochrome P450"/>
    <property type="match status" value="1"/>
</dbReference>
<dbReference type="GO" id="GO:0016705">
    <property type="term" value="F:oxidoreductase activity, acting on paired donors, with incorporation or reduction of molecular oxygen"/>
    <property type="evidence" value="ECO:0007669"/>
    <property type="project" value="InterPro"/>
</dbReference>
<evidence type="ECO:0000256" key="3">
    <source>
        <dbReference type="ARBA" id="ARBA00022617"/>
    </source>
</evidence>
<evidence type="ECO:0000256" key="4">
    <source>
        <dbReference type="ARBA" id="ARBA00022723"/>
    </source>
</evidence>
<gene>
    <name evidence="10" type="ORF">ASPACDRAFT_116134</name>
</gene>
<evidence type="ECO:0000256" key="6">
    <source>
        <dbReference type="ARBA" id="ARBA00023004"/>
    </source>
</evidence>
<dbReference type="VEuPathDB" id="FungiDB:ASPACDRAFT_116134"/>
<dbReference type="PANTHER" id="PTHR46300:SF7">
    <property type="entry name" value="P450, PUTATIVE (EUROFUNG)-RELATED"/>
    <property type="match status" value="1"/>
</dbReference>
<evidence type="ECO:0000256" key="2">
    <source>
        <dbReference type="ARBA" id="ARBA00010617"/>
    </source>
</evidence>
<comment type="similarity">
    <text evidence="2 9">Belongs to the cytochrome P450 family.</text>
</comment>
<dbReference type="Proteomes" id="UP000184546">
    <property type="component" value="Unassembled WGS sequence"/>
</dbReference>
<proteinExistence type="inferred from homology"/>
<evidence type="ECO:0008006" key="12">
    <source>
        <dbReference type="Google" id="ProtNLM"/>
    </source>
</evidence>
<keyword evidence="11" id="KW-1185">Reference proteome</keyword>
<reference evidence="11" key="1">
    <citation type="journal article" date="2017" name="Genome Biol.">
        <title>Comparative genomics reveals high biological diversity and specific adaptations in the industrially and medically important fungal genus Aspergillus.</title>
        <authorList>
            <person name="de Vries R.P."/>
            <person name="Riley R."/>
            <person name="Wiebenga A."/>
            <person name="Aguilar-Osorio G."/>
            <person name="Amillis S."/>
            <person name="Uchima C.A."/>
            <person name="Anderluh G."/>
            <person name="Asadollahi M."/>
            <person name="Askin M."/>
            <person name="Barry K."/>
            <person name="Battaglia E."/>
            <person name="Bayram O."/>
            <person name="Benocci T."/>
            <person name="Braus-Stromeyer S.A."/>
            <person name="Caldana C."/>
            <person name="Canovas D."/>
            <person name="Cerqueira G.C."/>
            <person name="Chen F."/>
            <person name="Chen W."/>
            <person name="Choi C."/>
            <person name="Clum A."/>
            <person name="Dos Santos R.A."/>
            <person name="Damasio A.R."/>
            <person name="Diallinas G."/>
            <person name="Emri T."/>
            <person name="Fekete E."/>
            <person name="Flipphi M."/>
            <person name="Freyberg S."/>
            <person name="Gallo A."/>
            <person name="Gournas C."/>
            <person name="Habgood R."/>
            <person name="Hainaut M."/>
            <person name="Harispe M.L."/>
            <person name="Henrissat B."/>
            <person name="Hilden K.S."/>
            <person name="Hope R."/>
            <person name="Hossain A."/>
            <person name="Karabika E."/>
            <person name="Karaffa L."/>
            <person name="Karanyi Z."/>
            <person name="Krasevec N."/>
            <person name="Kuo A."/>
            <person name="Kusch H."/>
            <person name="LaButti K."/>
            <person name="Lagendijk E.L."/>
            <person name="Lapidus A."/>
            <person name="Levasseur A."/>
            <person name="Lindquist E."/>
            <person name="Lipzen A."/>
            <person name="Logrieco A.F."/>
            <person name="MacCabe A."/>
            <person name="Maekelae M.R."/>
            <person name="Malavazi I."/>
            <person name="Melin P."/>
            <person name="Meyer V."/>
            <person name="Mielnichuk N."/>
            <person name="Miskei M."/>
            <person name="Molnar A.P."/>
            <person name="Mule G."/>
            <person name="Ngan C.Y."/>
            <person name="Orejas M."/>
            <person name="Orosz E."/>
            <person name="Ouedraogo J.P."/>
            <person name="Overkamp K.M."/>
            <person name="Park H.-S."/>
            <person name="Perrone G."/>
            <person name="Piumi F."/>
            <person name="Punt P.J."/>
            <person name="Ram A.F."/>
            <person name="Ramon A."/>
            <person name="Rauscher S."/>
            <person name="Record E."/>
            <person name="Riano-Pachon D.M."/>
            <person name="Robert V."/>
            <person name="Roehrig J."/>
            <person name="Ruller R."/>
            <person name="Salamov A."/>
            <person name="Salih N.S."/>
            <person name="Samson R.A."/>
            <person name="Sandor E."/>
            <person name="Sanguinetti M."/>
            <person name="Schuetze T."/>
            <person name="Sepcic K."/>
            <person name="Shelest E."/>
            <person name="Sherlock G."/>
            <person name="Sophianopoulou V."/>
            <person name="Squina F.M."/>
            <person name="Sun H."/>
            <person name="Susca A."/>
            <person name="Todd R.B."/>
            <person name="Tsang A."/>
            <person name="Unkles S.E."/>
            <person name="van de Wiele N."/>
            <person name="van Rossen-Uffink D."/>
            <person name="Oliveira J.V."/>
            <person name="Vesth T.C."/>
            <person name="Visser J."/>
            <person name="Yu J.-H."/>
            <person name="Zhou M."/>
            <person name="Andersen M.R."/>
            <person name="Archer D.B."/>
            <person name="Baker S.E."/>
            <person name="Benoit I."/>
            <person name="Brakhage A.A."/>
            <person name="Braus G.H."/>
            <person name="Fischer R."/>
            <person name="Frisvad J.C."/>
            <person name="Goldman G.H."/>
            <person name="Houbraken J."/>
            <person name="Oakley B."/>
            <person name="Pocsi I."/>
            <person name="Scazzocchio C."/>
            <person name="Seiboth B."/>
            <person name="vanKuyk P.A."/>
            <person name="Wortman J."/>
            <person name="Dyer P.S."/>
            <person name="Grigoriev I.V."/>
        </authorList>
    </citation>
    <scope>NUCLEOTIDE SEQUENCE [LARGE SCALE GENOMIC DNA]</scope>
    <source>
        <strain evidence="11">ATCC 16872 / CBS 172.66 / WB 5094</strain>
    </source>
</reference>
<organism evidence="10 11">
    <name type="scientific">Aspergillus aculeatus (strain ATCC 16872 / CBS 172.66 / WB 5094)</name>
    <dbReference type="NCBI Taxonomy" id="690307"/>
    <lineage>
        <taxon>Eukaryota</taxon>
        <taxon>Fungi</taxon>
        <taxon>Dikarya</taxon>
        <taxon>Ascomycota</taxon>
        <taxon>Pezizomycotina</taxon>
        <taxon>Eurotiomycetes</taxon>
        <taxon>Eurotiomycetidae</taxon>
        <taxon>Eurotiales</taxon>
        <taxon>Aspergillaceae</taxon>
        <taxon>Aspergillus</taxon>
        <taxon>Aspergillus subgen. Circumdati</taxon>
    </lineage>
</organism>
<protein>
    <recommendedName>
        <fullName evidence="12">O-methylsterigmatocystin oxidoreductase</fullName>
    </recommendedName>
</protein>
<dbReference type="Pfam" id="PF00067">
    <property type="entry name" value="p450"/>
    <property type="match status" value="1"/>
</dbReference>
<comment type="cofactor">
    <cofactor evidence="1 8">
        <name>heme</name>
        <dbReference type="ChEBI" id="CHEBI:30413"/>
    </cofactor>
</comment>
<dbReference type="PRINTS" id="PR00385">
    <property type="entry name" value="P450"/>
</dbReference>
<evidence type="ECO:0000256" key="8">
    <source>
        <dbReference type="PIRSR" id="PIRSR602401-1"/>
    </source>
</evidence>
<evidence type="ECO:0000256" key="7">
    <source>
        <dbReference type="ARBA" id="ARBA00023033"/>
    </source>
</evidence>
<dbReference type="PROSITE" id="PS00086">
    <property type="entry name" value="CYTOCHROME_P450"/>
    <property type="match status" value="1"/>
</dbReference>
<keyword evidence="5 9" id="KW-0560">Oxidoreductase</keyword>
<dbReference type="RefSeq" id="XP_020057749.1">
    <property type="nucleotide sequence ID" value="XM_020195962.1"/>
</dbReference>
<dbReference type="GO" id="GO:0005506">
    <property type="term" value="F:iron ion binding"/>
    <property type="evidence" value="ECO:0007669"/>
    <property type="project" value="InterPro"/>
</dbReference>
<evidence type="ECO:0000256" key="1">
    <source>
        <dbReference type="ARBA" id="ARBA00001971"/>
    </source>
</evidence>
<keyword evidence="6 8" id="KW-0408">Iron</keyword>
<dbReference type="InterPro" id="IPR002401">
    <property type="entry name" value="Cyt_P450_E_grp-I"/>
</dbReference>
<dbReference type="PRINTS" id="PR00463">
    <property type="entry name" value="EP450I"/>
</dbReference>
<dbReference type="OMA" id="FDCMDFT"/>
<dbReference type="PANTHER" id="PTHR46300">
    <property type="entry name" value="P450, PUTATIVE (EUROFUNG)-RELATED-RELATED"/>
    <property type="match status" value="1"/>
</dbReference>
<keyword evidence="7 9" id="KW-0503">Monooxygenase</keyword>
<dbReference type="STRING" id="690307.A0A1L9WYV9"/>
<dbReference type="CDD" id="cd11065">
    <property type="entry name" value="CYP64-like"/>
    <property type="match status" value="1"/>
</dbReference>
<name>A0A1L9WYV9_ASPA1</name>
<dbReference type="GeneID" id="30969776"/>
<dbReference type="OrthoDB" id="2789670at2759"/>
<dbReference type="GO" id="GO:0020037">
    <property type="term" value="F:heme binding"/>
    <property type="evidence" value="ECO:0007669"/>
    <property type="project" value="InterPro"/>
</dbReference>
<dbReference type="InterPro" id="IPR001128">
    <property type="entry name" value="Cyt_P450"/>
</dbReference>
<dbReference type="GO" id="GO:0004497">
    <property type="term" value="F:monooxygenase activity"/>
    <property type="evidence" value="ECO:0007669"/>
    <property type="project" value="UniProtKB-KW"/>
</dbReference>